<feature type="non-terminal residue" evidence="1">
    <location>
        <position position="1"/>
    </location>
</feature>
<organism evidence="1 2">
    <name type="scientific">Racocetra persica</name>
    <dbReference type="NCBI Taxonomy" id="160502"/>
    <lineage>
        <taxon>Eukaryota</taxon>
        <taxon>Fungi</taxon>
        <taxon>Fungi incertae sedis</taxon>
        <taxon>Mucoromycota</taxon>
        <taxon>Glomeromycotina</taxon>
        <taxon>Glomeromycetes</taxon>
        <taxon>Diversisporales</taxon>
        <taxon>Gigasporaceae</taxon>
        <taxon>Racocetra</taxon>
    </lineage>
</organism>
<dbReference type="EMBL" id="CAJVQC010115571">
    <property type="protein sequence ID" value="CAG8836724.1"/>
    <property type="molecule type" value="Genomic_DNA"/>
</dbReference>
<name>A0ACA9SFK7_9GLOM</name>
<evidence type="ECO:0000313" key="1">
    <source>
        <dbReference type="EMBL" id="CAG8836724.1"/>
    </source>
</evidence>
<dbReference type="Proteomes" id="UP000789920">
    <property type="component" value="Unassembled WGS sequence"/>
</dbReference>
<keyword evidence="2" id="KW-1185">Reference proteome</keyword>
<protein>
    <submittedName>
        <fullName evidence="1">11747_t:CDS:1</fullName>
    </submittedName>
</protein>
<feature type="non-terminal residue" evidence="1">
    <location>
        <position position="75"/>
    </location>
</feature>
<gene>
    <name evidence="1" type="ORF">RPERSI_LOCUS30037</name>
</gene>
<proteinExistence type="predicted"/>
<accession>A0ACA9SFK7</accession>
<reference evidence="1" key="1">
    <citation type="submission" date="2021-06" db="EMBL/GenBank/DDBJ databases">
        <authorList>
            <person name="Kallberg Y."/>
            <person name="Tangrot J."/>
            <person name="Rosling A."/>
        </authorList>
    </citation>
    <scope>NUCLEOTIDE SEQUENCE</scope>
    <source>
        <strain evidence="1">MA461A</strain>
    </source>
</reference>
<sequence length="75" mass="8450">EFTTLKNNNSADNIINEGYKNDFQNFDDKEKILPHSSAFVLLQFSSNGVICEVESICNNNSNDEKSSDEESSNKK</sequence>
<comment type="caution">
    <text evidence="1">The sequence shown here is derived from an EMBL/GenBank/DDBJ whole genome shotgun (WGS) entry which is preliminary data.</text>
</comment>
<evidence type="ECO:0000313" key="2">
    <source>
        <dbReference type="Proteomes" id="UP000789920"/>
    </source>
</evidence>